<accession>A0A2H3C2B1</accession>
<reference evidence="3" key="1">
    <citation type="journal article" date="2017" name="Nat. Ecol. Evol.">
        <title>Genome expansion and lineage-specific genetic innovations in the forest pathogenic fungi Armillaria.</title>
        <authorList>
            <person name="Sipos G."/>
            <person name="Prasanna A.N."/>
            <person name="Walter M.C."/>
            <person name="O'Connor E."/>
            <person name="Balint B."/>
            <person name="Krizsan K."/>
            <person name="Kiss B."/>
            <person name="Hess J."/>
            <person name="Varga T."/>
            <person name="Slot J."/>
            <person name="Riley R."/>
            <person name="Boka B."/>
            <person name="Rigling D."/>
            <person name="Barry K."/>
            <person name="Lee J."/>
            <person name="Mihaltcheva S."/>
            <person name="LaButti K."/>
            <person name="Lipzen A."/>
            <person name="Waldron R."/>
            <person name="Moloney N.M."/>
            <person name="Sperisen C."/>
            <person name="Kredics L."/>
            <person name="Vagvoelgyi C."/>
            <person name="Patrignani A."/>
            <person name="Fitzpatrick D."/>
            <person name="Nagy I."/>
            <person name="Doyle S."/>
            <person name="Anderson J.B."/>
            <person name="Grigoriev I.V."/>
            <person name="Gueldener U."/>
            <person name="Muensterkoetter M."/>
            <person name="Nagy L.G."/>
        </authorList>
    </citation>
    <scope>NUCLEOTIDE SEQUENCE [LARGE SCALE GENOMIC DNA]</scope>
    <source>
        <strain evidence="3">28-4</strain>
    </source>
</reference>
<feature type="compositionally biased region" description="Gly residues" evidence="1">
    <location>
        <begin position="50"/>
        <end position="61"/>
    </location>
</feature>
<dbReference type="AlphaFoldDB" id="A0A2H3C2B1"/>
<gene>
    <name evidence="2" type="ORF">ARMSODRAFT_759350</name>
</gene>
<feature type="compositionally biased region" description="Low complexity" evidence="1">
    <location>
        <begin position="36"/>
        <end position="49"/>
    </location>
</feature>
<proteinExistence type="predicted"/>
<evidence type="ECO:0000256" key="1">
    <source>
        <dbReference type="SAM" id="MobiDB-lite"/>
    </source>
</evidence>
<dbReference type="STRING" id="1076256.A0A2H3C2B1"/>
<feature type="compositionally biased region" description="Gly residues" evidence="1">
    <location>
        <begin position="14"/>
        <end position="35"/>
    </location>
</feature>
<organism evidence="2 3">
    <name type="scientific">Armillaria solidipes</name>
    <dbReference type="NCBI Taxonomy" id="1076256"/>
    <lineage>
        <taxon>Eukaryota</taxon>
        <taxon>Fungi</taxon>
        <taxon>Dikarya</taxon>
        <taxon>Basidiomycota</taxon>
        <taxon>Agaricomycotina</taxon>
        <taxon>Agaricomycetes</taxon>
        <taxon>Agaricomycetidae</taxon>
        <taxon>Agaricales</taxon>
        <taxon>Marasmiineae</taxon>
        <taxon>Physalacriaceae</taxon>
        <taxon>Armillaria</taxon>
    </lineage>
</organism>
<protein>
    <submittedName>
        <fullName evidence="2">Uncharacterized protein</fullName>
    </submittedName>
</protein>
<feature type="region of interest" description="Disordered" evidence="1">
    <location>
        <begin position="1"/>
        <end position="109"/>
    </location>
</feature>
<keyword evidence="3" id="KW-1185">Reference proteome</keyword>
<feature type="compositionally biased region" description="Low complexity" evidence="1">
    <location>
        <begin position="62"/>
        <end position="89"/>
    </location>
</feature>
<dbReference type="EMBL" id="KZ293422">
    <property type="protein sequence ID" value="PBK72458.1"/>
    <property type="molecule type" value="Genomic_DNA"/>
</dbReference>
<evidence type="ECO:0000313" key="3">
    <source>
        <dbReference type="Proteomes" id="UP000218334"/>
    </source>
</evidence>
<evidence type="ECO:0000313" key="2">
    <source>
        <dbReference type="EMBL" id="PBK72458.1"/>
    </source>
</evidence>
<sequence>MFVPFITTRMQRRAGGGGGGGGGGSAGGGSKGGSGSTSKSGSGTGSSSSGSGGKGSSGGSSSGSSGSSSSGKASSVSAGGTSKAASSYSKGGGSTSTIPSGQLFAGRSIGGGTRDQVFGTKSYGSGYPGISGRGVAGRGFPFYYWPVVWGGAGAGTAAYLHSDEYGLPDNSSRPGGPMVSVTFNSSAGDSSTFHVVSDNTTVTSLISDITGNCSSLLNTSSAITTITYNASDASAPQPEQVIQYYRASSVYLTLDGYNNTAVFESENATDVPLPAWVNTTVIDCLNQTIGAAVPLVDADTSSSTSSSIYSSPTGGFPYSNDAAIITYSPGSLTLTLSWILLCFASCL</sequence>
<name>A0A2H3C2B1_9AGAR</name>
<dbReference type="Proteomes" id="UP000218334">
    <property type="component" value="Unassembled WGS sequence"/>
</dbReference>